<dbReference type="CDD" id="cd02525">
    <property type="entry name" value="Succinoglycan_BP_ExoA"/>
    <property type="match status" value="1"/>
</dbReference>
<dbReference type="InterPro" id="IPR001173">
    <property type="entry name" value="Glyco_trans_2-like"/>
</dbReference>
<feature type="domain" description="Glycosyltransferase 2-like" evidence="2">
    <location>
        <begin position="7"/>
        <end position="172"/>
    </location>
</feature>
<feature type="transmembrane region" description="Helical" evidence="1">
    <location>
        <begin position="244"/>
        <end position="266"/>
    </location>
</feature>
<dbReference type="InterPro" id="IPR050834">
    <property type="entry name" value="Glycosyltransf_2"/>
</dbReference>
<organism evidence="3 4">
    <name type="scientific">Mumia flava</name>
    <dbReference type="NCBI Taxonomy" id="1348852"/>
    <lineage>
        <taxon>Bacteria</taxon>
        <taxon>Bacillati</taxon>
        <taxon>Actinomycetota</taxon>
        <taxon>Actinomycetes</taxon>
        <taxon>Propionibacteriales</taxon>
        <taxon>Nocardioidaceae</taxon>
        <taxon>Mumia</taxon>
    </lineage>
</organism>
<dbReference type="Proteomes" id="UP000230842">
    <property type="component" value="Unassembled WGS sequence"/>
</dbReference>
<keyword evidence="1" id="KW-0812">Transmembrane</keyword>
<dbReference type="OrthoDB" id="1757142at2"/>
<keyword evidence="1" id="KW-0472">Membrane</keyword>
<sequence>MGMPAVSVFMTVRDEERDLADCVARILAQDYDGDLELVVAVGPSHDRTREIADALAADEPRLTVVDNPTGLTPHGLNAAVSAAKHDYLVRADGHALYPSDYVARVVAELERTGAANVGGRMEPVGHGPFGRAVARAMSSRFGIGGAAFHVGGDPGPQPTVYLGAFRRSAFKAVGGYDEYFVRAQDWELNLRLRQAGETVWFLPDLAVVYHPRETWRDFARQQYKTGQWRRKVIRRYPQTASVRYLAPPAAAVATGAGLVVGAVGLVTGGWPLLGFVAPAAYGLGVLAVSAVEGRDLDAAARVRLPLAIGTLHLTWGAGFLRG</sequence>
<dbReference type="PANTHER" id="PTHR43685:SF2">
    <property type="entry name" value="GLYCOSYLTRANSFERASE 2-LIKE DOMAIN-CONTAINING PROTEIN"/>
    <property type="match status" value="1"/>
</dbReference>
<dbReference type="PANTHER" id="PTHR43685">
    <property type="entry name" value="GLYCOSYLTRANSFERASE"/>
    <property type="match status" value="1"/>
</dbReference>
<dbReference type="AlphaFoldDB" id="A0A0B2B6C2"/>
<gene>
    <name evidence="3" type="ORF">CLV56_3439</name>
</gene>
<evidence type="ECO:0000313" key="4">
    <source>
        <dbReference type="Proteomes" id="UP000230842"/>
    </source>
</evidence>
<dbReference type="SUPFAM" id="SSF53448">
    <property type="entry name" value="Nucleotide-diphospho-sugar transferases"/>
    <property type="match status" value="1"/>
</dbReference>
<feature type="transmembrane region" description="Helical" evidence="1">
    <location>
        <begin position="272"/>
        <end position="290"/>
    </location>
</feature>
<protein>
    <submittedName>
        <fullName evidence="3">Glycosyl transferase family 2</fullName>
    </submittedName>
</protein>
<dbReference type="GO" id="GO:0016740">
    <property type="term" value="F:transferase activity"/>
    <property type="evidence" value="ECO:0007669"/>
    <property type="project" value="UniProtKB-KW"/>
</dbReference>
<comment type="caution">
    <text evidence="3">The sequence shown here is derived from an EMBL/GenBank/DDBJ whole genome shotgun (WGS) entry which is preliminary data.</text>
</comment>
<accession>A0A0B2B6C2</accession>
<reference evidence="3 4" key="1">
    <citation type="submission" date="2017-11" db="EMBL/GenBank/DDBJ databases">
        <title>Genomic Encyclopedia of Archaeal and Bacterial Type Strains, Phase II (KMG-II): From Individual Species to Whole Genera.</title>
        <authorList>
            <person name="Goeker M."/>
        </authorList>
    </citation>
    <scope>NUCLEOTIDE SEQUENCE [LARGE SCALE GENOMIC DNA]</scope>
    <source>
        <strain evidence="3 4">DSM 27763</strain>
    </source>
</reference>
<dbReference type="Gene3D" id="3.90.550.10">
    <property type="entry name" value="Spore Coat Polysaccharide Biosynthesis Protein SpsA, Chain A"/>
    <property type="match status" value="1"/>
</dbReference>
<name>A0A0B2B6C2_9ACTN</name>
<keyword evidence="3" id="KW-0808">Transferase</keyword>
<keyword evidence="1" id="KW-1133">Transmembrane helix</keyword>
<evidence type="ECO:0000259" key="2">
    <source>
        <dbReference type="Pfam" id="PF00535"/>
    </source>
</evidence>
<keyword evidence="4" id="KW-1185">Reference proteome</keyword>
<dbReference type="Pfam" id="PF00535">
    <property type="entry name" value="Glycos_transf_2"/>
    <property type="match status" value="1"/>
</dbReference>
<evidence type="ECO:0000256" key="1">
    <source>
        <dbReference type="SAM" id="Phobius"/>
    </source>
</evidence>
<dbReference type="RefSeq" id="WP_039359613.1">
    <property type="nucleotide sequence ID" value="NZ_PGEZ01000002.1"/>
</dbReference>
<dbReference type="EMBL" id="PGEZ01000002">
    <property type="protein sequence ID" value="PJJ53937.1"/>
    <property type="molecule type" value="Genomic_DNA"/>
</dbReference>
<evidence type="ECO:0000313" key="3">
    <source>
        <dbReference type="EMBL" id="PJJ53937.1"/>
    </source>
</evidence>
<proteinExistence type="predicted"/>
<dbReference type="InterPro" id="IPR029044">
    <property type="entry name" value="Nucleotide-diphossugar_trans"/>
</dbReference>